<dbReference type="Gene3D" id="3.40.20.10">
    <property type="entry name" value="Severin"/>
    <property type="match status" value="1"/>
</dbReference>
<dbReference type="SUPFAM" id="SSF55753">
    <property type="entry name" value="Actin depolymerizing proteins"/>
    <property type="match status" value="1"/>
</dbReference>
<dbReference type="PROSITE" id="PS51263">
    <property type="entry name" value="ADF_H"/>
    <property type="match status" value="1"/>
</dbReference>
<dbReference type="GO" id="GO:0030042">
    <property type="term" value="P:actin filament depolymerization"/>
    <property type="evidence" value="ECO:0007669"/>
    <property type="project" value="InterPro"/>
</dbReference>
<dbReference type="CDD" id="cd11286">
    <property type="entry name" value="ADF_cofilin_like"/>
    <property type="match status" value="1"/>
</dbReference>
<dbReference type="InterPro" id="IPR029006">
    <property type="entry name" value="ADF-H/Gelsolin-like_dom_sf"/>
</dbReference>
<dbReference type="EMBL" id="JQ906265">
    <property type="protein sequence ID" value="AGA16540.1"/>
    <property type="molecule type" value="mRNA"/>
</dbReference>
<feature type="domain" description="ADF-H" evidence="3">
    <location>
        <begin position="3"/>
        <end position="107"/>
    </location>
</feature>
<evidence type="ECO:0000259" key="3">
    <source>
        <dbReference type="PROSITE" id="PS51263"/>
    </source>
</evidence>
<reference evidence="4" key="1">
    <citation type="submission" date="2012-04" db="EMBL/GenBank/DDBJ databases">
        <title>Molecular characterization of actin depolymerising factor from Cryptocaryon irritans.</title>
        <authorList>
            <person name="Huang X."/>
            <person name="Xu Y."/>
        </authorList>
    </citation>
    <scope>NUCLEOTIDE SEQUENCE</scope>
    <source>
        <strain evidence="4">PYH4.12</strain>
    </source>
</reference>
<name>X2C0V1_9CILI</name>
<dbReference type="InterPro" id="IPR017904">
    <property type="entry name" value="ADF/Cofilin"/>
</dbReference>
<dbReference type="InterPro" id="IPR002108">
    <property type="entry name" value="ADF-H"/>
</dbReference>
<protein>
    <submittedName>
        <fullName evidence="4">Actin depolymerising factor 1</fullName>
    </submittedName>
</protein>
<dbReference type="SMART" id="SM00102">
    <property type="entry name" value="ADF"/>
    <property type="match status" value="1"/>
</dbReference>
<evidence type="ECO:0000256" key="2">
    <source>
        <dbReference type="ARBA" id="ARBA00023203"/>
    </source>
</evidence>
<dbReference type="GO" id="GO:0015629">
    <property type="term" value="C:actin cytoskeleton"/>
    <property type="evidence" value="ECO:0007669"/>
    <property type="project" value="InterPro"/>
</dbReference>
<dbReference type="Pfam" id="PF00241">
    <property type="entry name" value="Cofilin_ADF"/>
    <property type="match status" value="1"/>
</dbReference>
<comment type="similarity">
    <text evidence="1">Belongs to the actin-binding proteins ADF family.</text>
</comment>
<keyword evidence="2" id="KW-0009">Actin-binding</keyword>
<proteinExistence type="evidence at transcript level"/>
<accession>X2C0V1</accession>
<evidence type="ECO:0000256" key="1">
    <source>
        <dbReference type="ARBA" id="ARBA00006844"/>
    </source>
</evidence>
<organism evidence="4">
    <name type="scientific">Cryptocaryon irritans</name>
    <dbReference type="NCBI Taxonomy" id="153251"/>
    <lineage>
        <taxon>Eukaryota</taxon>
        <taxon>Sar</taxon>
        <taxon>Alveolata</taxon>
        <taxon>Ciliophora</taxon>
        <taxon>Ciliophora incertae sedis</taxon>
        <taxon>Cryptocaryon</taxon>
    </lineage>
</organism>
<sequence length="107" mass="12606">MVSTGVQPLDDCIQKFHDLKMKQTFRYIIYKIDGDNIVTDSVGNREETFENFIKVIPQNNARYAVFDYYFKTNEVPSREIQKLIFIFYCPDTAPLKEKMLYASSKDD</sequence>
<dbReference type="GO" id="GO:0003779">
    <property type="term" value="F:actin binding"/>
    <property type="evidence" value="ECO:0007669"/>
    <property type="project" value="UniProtKB-KW"/>
</dbReference>
<evidence type="ECO:0000313" key="4">
    <source>
        <dbReference type="EMBL" id="AGA16540.1"/>
    </source>
</evidence>
<dbReference type="AlphaFoldDB" id="X2C0V1"/>
<dbReference type="PANTHER" id="PTHR11913">
    <property type="entry name" value="COFILIN-RELATED"/>
    <property type="match status" value="1"/>
</dbReference>